<evidence type="ECO:0000256" key="2">
    <source>
        <dbReference type="ARBA" id="ARBA00010565"/>
    </source>
</evidence>
<dbReference type="InterPro" id="IPR001138">
    <property type="entry name" value="Zn2Cys6_DnaBD"/>
</dbReference>
<evidence type="ECO:0000256" key="7">
    <source>
        <dbReference type="ARBA" id="ARBA00022833"/>
    </source>
</evidence>
<dbReference type="GO" id="GO:0006260">
    <property type="term" value="P:DNA replication"/>
    <property type="evidence" value="ECO:0007669"/>
    <property type="project" value="UniProtKB-KW"/>
</dbReference>
<keyword evidence="10" id="KW-0804">Transcription</keyword>
<keyword evidence="9" id="KW-0238">DNA-binding</keyword>
<dbReference type="FunFam" id="1.20.58.1020:FF:000001">
    <property type="entry name" value="DNA replication complex GINS protein PSF2"/>
    <property type="match status" value="1"/>
</dbReference>
<dbReference type="InterPro" id="IPR021151">
    <property type="entry name" value="GINS_A"/>
</dbReference>
<evidence type="ECO:0000256" key="3">
    <source>
        <dbReference type="ARBA" id="ARBA00013969"/>
    </source>
</evidence>
<evidence type="ECO:0000256" key="4">
    <source>
        <dbReference type="ARBA" id="ARBA00015139"/>
    </source>
</evidence>
<feature type="compositionally biased region" description="Polar residues" evidence="12">
    <location>
        <begin position="8"/>
        <end position="23"/>
    </location>
</feature>
<evidence type="ECO:0000256" key="5">
    <source>
        <dbReference type="ARBA" id="ARBA00022705"/>
    </source>
</evidence>
<evidence type="ECO:0000313" key="15">
    <source>
        <dbReference type="Proteomes" id="UP000002499"/>
    </source>
</evidence>
<dbReference type="STRING" id="655827.E9DUF5"/>
<dbReference type="SUPFAM" id="SSF160059">
    <property type="entry name" value="PriA/YqbF domain"/>
    <property type="match status" value="1"/>
</dbReference>
<evidence type="ECO:0000256" key="1">
    <source>
        <dbReference type="ARBA" id="ARBA00004123"/>
    </source>
</evidence>
<accession>E9DUF5</accession>
<feature type="domain" description="Zn(2)-C6 fungal-type" evidence="13">
    <location>
        <begin position="45"/>
        <end position="73"/>
    </location>
</feature>
<dbReference type="eggNOG" id="KOG4071">
    <property type="taxonomic scope" value="Eukaryota"/>
</dbReference>
<dbReference type="OMA" id="VHILIMA"/>
<dbReference type="AlphaFoldDB" id="E9DUF5"/>
<name>E9DUF5_METAQ</name>
<dbReference type="CDD" id="cd11712">
    <property type="entry name" value="GINS_A_psf2"/>
    <property type="match status" value="1"/>
</dbReference>
<dbReference type="Gene3D" id="4.10.240.10">
    <property type="entry name" value="Zn(2)-C6 fungal-type DNA-binding domain"/>
    <property type="match status" value="1"/>
</dbReference>
<dbReference type="Pfam" id="PF25005">
    <property type="entry name" value="PSF2_N"/>
    <property type="match status" value="1"/>
</dbReference>
<dbReference type="HOGENOM" id="CLU_513055_0_0_1"/>
<keyword evidence="6" id="KW-0479">Metal-binding</keyword>
<evidence type="ECO:0000256" key="12">
    <source>
        <dbReference type="SAM" id="MobiDB-lite"/>
    </source>
</evidence>
<evidence type="ECO:0000313" key="14">
    <source>
        <dbReference type="EMBL" id="EFY92617.1"/>
    </source>
</evidence>
<dbReference type="GO" id="GO:0000981">
    <property type="term" value="F:DNA-binding transcription factor activity, RNA polymerase II-specific"/>
    <property type="evidence" value="ECO:0007669"/>
    <property type="project" value="InterPro"/>
</dbReference>
<evidence type="ECO:0000256" key="6">
    <source>
        <dbReference type="ARBA" id="ARBA00022723"/>
    </source>
</evidence>
<dbReference type="GO" id="GO:0000228">
    <property type="term" value="C:nuclear chromosome"/>
    <property type="evidence" value="ECO:0007669"/>
    <property type="project" value="UniProtKB-ARBA"/>
</dbReference>
<feature type="region of interest" description="Disordered" evidence="12">
    <location>
        <begin position="633"/>
        <end position="657"/>
    </location>
</feature>
<keyword evidence="11" id="KW-0539">Nucleus</keyword>
<dbReference type="Pfam" id="PF11951">
    <property type="entry name" value="Fungal_trans_2"/>
    <property type="match status" value="1"/>
</dbReference>
<dbReference type="GO" id="GO:0008270">
    <property type="term" value="F:zinc ion binding"/>
    <property type="evidence" value="ECO:0007669"/>
    <property type="project" value="InterPro"/>
</dbReference>
<feature type="region of interest" description="Disordered" evidence="12">
    <location>
        <begin position="1"/>
        <end position="23"/>
    </location>
</feature>
<gene>
    <name evidence="14" type="ORF">MAC_01253</name>
</gene>
<dbReference type="Proteomes" id="UP000002499">
    <property type="component" value="Unassembled WGS sequence"/>
</dbReference>
<evidence type="ECO:0000256" key="9">
    <source>
        <dbReference type="ARBA" id="ARBA00023125"/>
    </source>
</evidence>
<dbReference type="SUPFAM" id="SSF57701">
    <property type="entry name" value="Zn2/Cys6 DNA-binding domain"/>
    <property type="match status" value="1"/>
</dbReference>
<dbReference type="SUPFAM" id="SSF158573">
    <property type="entry name" value="GINS helical bundle-like"/>
    <property type="match status" value="1"/>
</dbReference>
<comment type="subcellular location">
    <subcellularLocation>
        <location evidence="1">Nucleus</location>
    </subcellularLocation>
</comment>
<dbReference type="InterPro" id="IPR052360">
    <property type="entry name" value="Transcr_Regulatory_Proteins"/>
</dbReference>
<feature type="compositionally biased region" description="Basic and acidic residues" evidence="12">
    <location>
        <begin position="635"/>
        <end position="648"/>
    </location>
</feature>
<evidence type="ECO:0000256" key="11">
    <source>
        <dbReference type="ARBA" id="ARBA00023242"/>
    </source>
</evidence>
<proteinExistence type="inferred from homology"/>
<dbReference type="Pfam" id="PF05916">
    <property type="entry name" value="Sld5"/>
    <property type="match status" value="1"/>
</dbReference>
<evidence type="ECO:0000256" key="10">
    <source>
        <dbReference type="ARBA" id="ARBA00023163"/>
    </source>
</evidence>
<sequence length="657" mass="72330">MPDDSPVSDKQQLDQSTNKETLMTSFPITKRKRATRAKFAKVRTGCVTCKRRHVKCDETKPACKNCIKWAGFCGGYEPILNQSKSSVKPAFVTPQSPEIDGTSSPEEIDLTMYDSGYQFRHPEDLSPPESIDSQVSSYGCLSCPPQPTANCSIVPGSRLSLDNTFWTWNLPRLAHDNPAIRHANMAVHALLFSKGHTLARVGKVAGRDHYGEALSCYGIALQEARQATTGYIDLREAVICCMFFVIFETINGDQEAAQAHLQSGQRILEEIDPEYNGVEGFRKELRNVLQFLAQQARGSGLDEANQREGDEGGSILDTLMTPTKTALRSFPDGFVSSFLAPRCLPTPMLGCSGCSGNANAHPLPYSFKAGAHEVRSSRITLRDRTRLTVAVPSTMALRLPPGLVPSEYVQLRRRVAIAGRMRRRIDPGEPIFNIVPRLRTNAETQGQTPQLRPPRRSNLPLWLALLLKKQRRANIVPPPWMHPDSLRDVIHHETKVDTKGWAPPPPPRSRADFMGNATRINSFSGEETILSPPFLPSCTADAPSGALPYHWFELAEMLLAQAVDDIASASEVRSLLRDLQEVRAAKMRSSTAQLESGVDGVMSLRGVGAMELAESRGFVTGVVEGVRTIGASAEAMRREEEEQRRGDGEASDDDMGL</sequence>
<dbReference type="Gene3D" id="1.20.58.1020">
    <property type="match status" value="1"/>
</dbReference>
<dbReference type="Gene3D" id="3.40.5.50">
    <property type="match status" value="1"/>
</dbReference>
<dbReference type="InterPro" id="IPR056784">
    <property type="entry name" value="PSF2_N"/>
</dbReference>
<protein>
    <recommendedName>
        <fullName evidence="4">DNA replication complex GINS protein PSF2</fullName>
    </recommendedName>
    <alternativeName>
        <fullName evidence="3">DNA replication complex GINS protein psf2</fullName>
    </alternativeName>
</protein>
<dbReference type="CDD" id="cd00067">
    <property type="entry name" value="GAL4"/>
    <property type="match status" value="1"/>
</dbReference>
<keyword evidence="8" id="KW-0805">Transcription regulation</keyword>
<dbReference type="PROSITE" id="PS50048">
    <property type="entry name" value="ZN2_CY6_FUNGAL_2"/>
    <property type="match status" value="1"/>
</dbReference>
<reference evidence="14 15" key="1">
    <citation type="journal article" date="2011" name="PLoS Genet.">
        <title>Genome sequencing and comparative transcriptomics of the model entomopathogenic fungi Metarhizium anisopliae and M. acridum.</title>
        <authorList>
            <person name="Gao Q."/>
            <person name="Jin K."/>
            <person name="Ying S.H."/>
            <person name="Zhang Y."/>
            <person name="Xiao G."/>
            <person name="Shang Y."/>
            <person name="Duan Z."/>
            <person name="Hu X."/>
            <person name="Xie X.Q."/>
            <person name="Zhou G."/>
            <person name="Peng G."/>
            <person name="Luo Z."/>
            <person name="Huang W."/>
            <person name="Wang B."/>
            <person name="Fang W."/>
            <person name="Wang S."/>
            <person name="Zhong Y."/>
            <person name="Ma L.J."/>
            <person name="St Leger R.J."/>
            <person name="Zhao G.P."/>
            <person name="Pei Y."/>
            <person name="Feng M.G."/>
            <person name="Xia Y."/>
            <person name="Wang C."/>
        </authorList>
    </citation>
    <scope>NUCLEOTIDE SEQUENCE [LARGE SCALE GENOMIC DNA]</scope>
    <source>
        <strain evidence="14 15">CQMa 102</strain>
    </source>
</reference>
<dbReference type="GO" id="GO:0003677">
    <property type="term" value="F:DNA binding"/>
    <property type="evidence" value="ECO:0007669"/>
    <property type="project" value="UniProtKB-KW"/>
</dbReference>
<keyword evidence="7" id="KW-0862">Zinc</keyword>
<dbReference type="InParanoid" id="E9DUF5"/>
<keyword evidence="5" id="KW-0235">DNA replication</keyword>
<comment type="similarity">
    <text evidence="2">Belongs to the GINS2/PSF2 family.</text>
</comment>
<evidence type="ECO:0000256" key="8">
    <source>
        <dbReference type="ARBA" id="ARBA00023015"/>
    </source>
</evidence>
<dbReference type="Pfam" id="PF00172">
    <property type="entry name" value="Zn_clus"/>
    <property type="match status" value="1"/>
</dbReference>
<keyword evidence="15" id="KW-1185">Reference proteome</keyword>
<dbReference type="InterPro" id="IPR021858">
    <property type="entry name" value="Fun_TF"/>
</dbReference>
<dbReference type="PANTHER" id="PTHR36206">
    <property type="entry name" value="ASPERCRYPTIN BIOSYNTHESIS CLUSTER-SPECIFIC TRANSCRIPTION REGULATOR ATNN-RELATED"/>
    <property type="match status" value="1"/>
</dbReference>
<dbReference type="OrthoDB" id="2593732at2759"/>
<dbReference type="PANTHER" id="PTHR36206:SF4">
    <property type="entry name" value="HYPOTHETICAL CONSERVED PROTEIN (EUROFUNG)-RELATED"/>
    <property type="match status" value="1"/>
</dbReference>
<dbReference type="InterPro" id="IPR036864">
    <property type="entry name" value="Zn2-C6_fun-type_DNA-bd_sf"/>
</dbReference>
<dbReference type="InterPro" id="IPR036224">
    <property type="entry name" value="GINS_bundle-like_dom_sf"/>
</dbReference>
<dbReference type="SMART" id="SM00066">
    <property type="entry name" value="GAL4"/>
    <property type="match status" value="1"/>
</dbReference>
<organism evidence="15">
    <name type="scientific">Metarhizium acridum (strain CQMa 102)</name>
    <dbReference type="NCBI Taxonomy" id="655827"/>
    <lineage>
        <taxon>Eukaryota</taxon>
        <taxon>Fungi</taxon>
        <taxon>Dikarya</taxon>
        <taxon>Ascomycota</taxon>
        <taxon>Pezizomycotina</taxon>
        <taxon>Sordariomycetes</taxon>
        <taxon>Hypocreomycetidae</taxon>
        <taxon>Hypocreales</taxon>
        <taxon>Clavicipitaceae</taxon>
        <taxon>Metarhizium</taxon>
    </lineage>
</organism>
<evidence type="ECO:0000259" key="13">
    <source>
        <dbReference type="PROSITE" id="PS50048"/>
    </source>
</evidence>
<dbReference type="EMBL" id="GL698474">
    <property type="protein sequence ID" value="EFY92617.1"/>
    <property type="molecule type" value="Genomic_DNA"/>
</dbReference>